<keyword evidence="3 5" id="KW-1133">Transmembrane helix</keyword>
<dbReference type="GO" id="GO:0005886">
    <property type="term" value="C:plasma membrane"/>
    <property type="evidence" value="ECO:0007669"/>
    <property type="project" value="UniProtKB-SubCell"/>
</dbReference>
<evidence type="ECO:0000256" key="2">
    <source>
        <dbReference type="ARBA" id="ARBA00022692"/>
    </source>
</evidence>
<dbReference type="PANTHER" id="PTHR23531:SF1">
    <property type="entry name" value="QUINOLENE RESISTANCE PROTEIN NORA"/>
    <property type="match status" value="1"/>
</dbReference>
<gene>
    <name evidence="7" type="ORF">EV138_4564</name>
</gene>
<feature type="transmembrane region" description="Helical" evidence="5">
    <location>
        <begin position="176"/>
        <end position="199"/>
    </location>
</feature>
<dbReference type="RefSeq" id="WP_133980775.1">
    <property type="nucleotide sequence ID" value="NZ_SOCE01000001.1"/>
</dbReference>
<feature type="transmembrane region" description="Helical" evidence="5">
    <location>
        <begin position="220"/>
        <end position="245"/>
    </location>
</feature>
<feature type="transmembrane region" description="Helical" evidence="5">
    <location>
        <begin position="347"/>
        <end position="365"/>
    </location>
</feature>
<keyword evidence="4 5" id="KW-0472">Membrane</keyword>
<dbReference type="PANTHER" id="PTHR23531">
    <property type="entry name" value="QUINOLENE RESISTANCE PROTEIN NORA"/>
    <property type="match status" value="1"/>
</dbReference>
<feature type="transmembrane region" description="Helical" evidence="5">
    <location>
        <begin position="113"/>
        <end position="137"/>
    </location>
</feature>
<evidence type="ECO:0000256" key="3">
    <source>
        <dbReference type="ARBA" id="ARBA00022989"/>
    </source>
</evidence>
<keyword evidence="2 5" id="KW-0812">Transmembrane</keyword>
<dbReference type="InterPro" id="IPR011701">
    <property type="entry name" value="MFS"/>
</dbReference>
<keyword evidence="8" id="KW-1185">Reference proteome</keyword>
<feature type="transmembrane region" description="Helical" evidence="5">
    <location>
        <begin position="149"/>
        <end position="170"/>
    </location>
</feature>
<evidence type="ECO:0000256" key="1">
    <source>
        <dbReference type="ARBA" id="ARBA00004651"/>
    </source>
</evidence>
<dbReference type="InterPro" id="IPR052714">
    <property type="entry name" value="MFS_Exporter"/>
</dbReference>
<feature type="transmembrane region" description="Helical" evidence="5">
    <location>
        <begin position="58"/>
        <end position="78"/>
    </location>
</feature>
<organism evidence="7 8">
    <name type="scientific">Kribbella voronezhensis</name>
    <dbReference type="NCBI Taxonomy" id="2512212"/>
    <lineage>
        <taxon>Bacteria</taxon>
        <taxon>Bacillati</taxon>
        <taxon>Actinomycetota</taxon>
        <taxon>Actinomycetes</taxon>
        <taxon>Propionibacteriales</taxon>
        <taxon>Kribbellaceae</taxon>
        <taxon>Kribbella</taxon>
    </lineage>
</organism>
<proteinExistence type="predicted"/>
<dbReference type="PROSITE" id="PS50850">
    <property type="entry name" value="MFS"/>
    <property type="match status" value="1"/>
</dbReference>
<evidence type="ECO:0000256" key="5">
    <source>
        <dbReference type="SAM" id="Phobius"/>
    </source>
</evidence>
<feature type="transmembrane region" description="Helical" evidence="5">
    <location>
        <begin position="307"/>
        <end position="326"/>
    </location>
</feature>
<dbReference type="EMBL" id="SOCE01000001">
    <property type="protein sequence ID" value="TDU90963.1"/>
    <property type="molecule type" value="Genomic_DNA"/>
</dbReference>
<feature type="transmembrane region" description="Helical" evidence="5">
    <location>
        <begin position="25"/>
        <end position="52"/>
    </location>
</feature>
<name>A0A4V3FKP0_9ACTN</name>
<dbReference type="InterPro" id="IPR020846">
    <property type="entry name" value="MFS_dom"/>
</dbReference>
<accession>A0A4V3FKP0</accession>
<feature type="domain" description="Major facilitator superfamily (MFS) profile" evidence="6">
    <location>
        <begin position="24"/>
        <end position="395"/>
    </location>
</feature>
<feature type="transmembrane region" description="Helical" evidence="5">
    <location>
        <begin position="371"/>
        <end position="391"/>
    </location>
</feature>
<dbReference type="InterPro" id="IPR036259">
    <property type="entry name" value="MFS_trans_sf"/>
</dbReference>
<dbReference type="OrthoDB" id="5189108at2"/>
<dbReference type="Proteomes" id="UP000295151">
    <property type="component" value="Unassembled WGS sequence"/>
</dbReference>
<sequence length="395" mass="39452">MTEIACEAPLLPVVARRERLVTRQFALLLLMVLGSGLSMYLLTSVVPLYLAANGAGGVGAGLSTGAMMLSAVAVELLVPRMLGRFGYRGTLGLGLVLLGAPSLVLLLTASLPAVLAVCVVRGGGLAIMVVGAVALVADLIPAHRRGEGLGLYGVVVGVPAIVGLPLGVYLTNVIGFGALFVVAAVASLGGLAFLAGLPTRSTESEPQHVKVLGGLRGSGLLMPTLVFAAVTVAAGISVTFVPLAVSADRHALVAVALLVQAIAAPAARWVAGRYGDRVGPARPLVAALLLAAFGAGALVFIGSGVAVVVGAAAFGLGFGAAQNLTLAMMYDRVDRTHFGQVSALWNLAYDGGWGLGAILFGAVVAGTGYPLAFGLTAAVVAVAIVPALKAARTAA</sequence>
<dbReference type="GO" id="GO:0022857">
    <property type="term" value="F:transmembrane transporter activity"/>
    <property type="evidence" value="ECO:0007669"/>
    <property type="project" value="InterPro"/>
</dbReference>
<evidence type="ECO:0000313" key="8">
    <source>
        <dbReference type="Proteomes" id="UP000295151"/>
    </source>
</evidence>
<dbReference type="AlphaFoldDB" id="A0A4V3FKP0"/>
<dbReference type="Gene3D" id="1.20.1250.20">
    <property type="entry name" value="MFS general substrate transporter like domains"/>
    <property type="match status" value="1"/>
</dbReference>
<evidence type="ECO:0000256" key="4">
    <source>
        <dbReference type="ARBA" id="ARBA00023136"/>
    </source>
</evidence>
<protein>
    <submittedName>
        <fullName evidence="7">Putative MFS family arabinose efflux permease</fullName>
    </submittedName>
</protein>
<feature type="transmembrane region" description="Helical" evidence="5">
    <location>
        <begin position="251"/>
        <end position="271"/>
    </location>
</feature>
<dbReference type="SUPFAM" id="SSF103473">
    <property type="entry name" value="MFS general substrate transporter"/>
    <property type="match status" value="1"/>
</dbReference>
<evidence type="ECO:0000259" key="6">
    <source>
        <dbReference type="PROSITE" id="PS50850"/>
    </source>
</evidence>
<dbReference type="Pfam" id="PF07690">
    <property type="entry name" value="MFS_1"/>
    <property type="match status" value="1"/>
</dbReference>
<reference evidence="7 8" key="1">
    <citation type="submission" date="2019-03" db="EMBL/GenBank/DDBJ databases">
        <title>Genomic Encyclopedia of Type Strains, Phase III (KMG-III): the genomes of soil and plant-associated and newly described type strains.</title>
        <authorList>
            <person name="Whitman W."/>
        </authorList>
    </citation>
    <scope>NUCLEOTIDE SEQUENCE [LARGE SCALE GENOMIC DNA]</scope>
    <source>
        <strain evidence="7 8">VKM Ac-2575</strain>
    </source>
</reference>
<feature type="transmembrane region" description="Helical" evidence="5">
    <location>
        <begin position="283"/>
        <end position="301"/>
    </location>
</feature>
<evidence type="ECO:0000313" key="7">
    <source>
        <dbReference type="EMBL" id="TDU90963.1"/>
    </source>
</evidence>
<comment type="subcellular location">
    <subcellularLocation>
        <location evidence="1">Cell membrane</location>
        <topology evidence="1">Multi-pass membrane protein</topology>
    </subcellularLocation>
</comment>
<comment type="caution">
    <text evidence="7">The sequence shown here is derived from an EMBL/GenBank/DDBJ whole genome shotgun (WGS) entry which is preliminary data.</text>
</comment>
<feature type="transmembrane region" description="Helical" evidence="5">
    <location>
        <begin position="85"/>
        <end position="107"/>
    </location>
</feature>